<dbReference type="InterPro" id="IPR011011">
    <property type="entry name" value="Znf_FYVE_PHD"/>
</dbReference>
<feature type="region of interest" description="Disordered" evidence="5">
    <location>
        <begin position="409"/>
        <end position="629"/>
    </location>
</feature>
<dbReference type="EMBL" id="KB469298">
    <property type="protein sequence ID" value="EPQ58257.1"/>
    <property type="molecule type" value="Genomic_DNA"/>
</dbReference>
<dbReference type="OrthoDB" id="5876363at2759"/>
<dbReference type="GO" id="GO:0008270">
    <property type="term" value="F:zinc ion binding"/>
    <property type="evidence" value="ECO:0007669"/>
    <property type="project" value="UniProtKB-KW"/>
</dbReference>
<organism evidence="7 8">
    <name type="scientific">Gloeophyllum trabeum (strain ATCC 11539 / FP-39264 / Madison 617)</name>
    <name type="common">Brown rot fungus</name>
    <dbReference type="NCBI Taxonomy" id="670483"/>
    <lineage>
        <taxon>Eukaryota</taxon>
        <taxon>Fungi</taxon>
        <taxon>Dikarya</taxon>
        <taxon>Basidiomycota</taxon>
        <taxon>Agaricomycotina</taxon>
        <taxon>Agaricomycetes</taxon>
        <taxon>Gloeophyllales</taxon>
        <taxon>Gloeophyllaceae</taxon>
        <taxon>Gloeophyllum</taxon>
    </lineage>
</organism>
<dbReference type="RefSeq" id="XP_007863040.1">
    <property type="nucleotide sequence ID" value="XM_007864849.1"/>
</dbReference>
<feature type="compositionally biased region" description="Basic and acidic residues" evidence="5">
    <location>
        <begin position="617"/>
        <end position="629"/>
    </location>
</feature>
<evidence type="ECO:0000256" key="5">
    <source>
        <dbReference type="SAM" id="MobiDB-lite"/>
    </source>
</evidence>
<feature type="compositionally biased region" description="Pro residues" evidence="5">
    <location>
        <begin position="552"/>
        <end position="562"/>
    </location>
</feature>
<evidence type="ECO:0000256" key="3">
    <source>
        <dbReference type="ARBA" id="ARBA00022833"/>
    </source>
</evidence>
<dbReference type="CDD" id="cd15534">
    <property type="entry name" value="PHD2_PHF12_Rco1"/>
    <property type="match status" value="1"/>
</dbReference>
<feature type="non-terminal residue" evidence="7">
    <location>
        <position position="629"/>
    </location>
</feature>
<dbReference type="OMA" id="PWGRKWM"/>
<dbReference type="GO" id="GO:0006357">
    <property type="term" value="P:regulation of transcription by RNA polymerase II"/>
    <property type="evidence" value="ECO:0007669"/>
    <property type="project" value="TreeGrafter"/>
</dbReference>
<feature type="compositionally biased region" description="Basic residues" evidence="5">
    <location>
        <begin position="506"/>
        <end position="520"/>
    </location>
</feature>
<keyword evidence="8" id="KW-1185">Reference proteome</keyword>
<dbReference type="KEGG" id="gtr:GLOTRDRAFT_57044"/>
<evidence type="ECO:0000313" key="8">
    <source>
        <dbReference type="Proteomes" id="UP000030669"/>
    </source>
</evidence>
<dbReference type="InterPro" id="IPR001965">
    <property type="entry name" value="Znf_PHD"/>
</dbReference>
<dbReference type="InterPro" id="IPR052819">
    <property type="entry name" value="Chromatin_regulatory_protein"/>
</dbReference>
<dbReference type="Gene3D" id="3.30.40.10">
    <property type="entry name" value="Zinc/RING finger domain, C3HC4 (zinc finger)"/>
    <property type="match status" value="2"/>
</dbReference>
<protein>
    <recommendedName>
        <fullName evidence="6">PHD-type domain-containing protein</fullName>
    </recommendedName>
</protein>
<dbReference type="InterPro" id="IPR013083">
    <property type="entry name" value="Znf_RING/FYVE/PHD"/>
</dbReference>
<keyword evidence="1" id="KW-0479">Metal-binding</keyword>
<reference evidence="7 8" key="1">
    <citation type="journal article" date="2012" name="Science">
        <title>The Paleozoic origin of enzymatic lignin decomposition reconstructed from 31 fungal genomes.</title>
        <authorList>
            <person name="Floudas D."/>
            <person name="Binder M."/>
            <person name="Riley R."/>
            <person name="Barry K."/>
            <person name="Blanchette R.A."/>
            <person name="Henrissat B."/>
            <person name="Martinez A.T."/>
            <person name="Otillar R."/>
            <person name="Spatafora J.W."/>
            <person name="Yadav J.S."/>
            <person name="Aerts A."/>
            <person name="Benoit I."/>
            <person name="Boyd A."/>
            <person name="Carlson A."/>
            <person name="Copeland A."/>
            <person name="Coutinho P.M."/>
            <person name="de Vries R.P."/>
            <person name="Ferreira P."/>
            <person name="Findley K."/>
            <person name="Foster B."/>
            <person name="Gaskell J."/>
            <person name="Glotzer D."/>
            <person name="Gorecki P."/>
            <person name="Heitman J."/>
            <person name="Hesse C."/>
            <person name="Hori C."/>
            <person name="Igarashi K."/>
            <person name="Jurgens J.A."/>
            <person name="Kallen N."/>
            <person name="Kersten P."/>
            <person name="Kohler A."/>
            <person name="Kuees U."/>
            <person name="Kumar T.K.A."/>
            <person name="Kuo A."/>
            <person name="LaButti K."/>
            <person name="Larrondo L.F."/>
            <person name="Lindquist E."/>
            <person name="Ling A."/>
            <person name="Lombard V."/>
            <person name="Lucas S."/>
            <person name="Lundell T."/>
            <person name="Martin R."/>
            <person name="McLaughlin D.J."/>
            <person name="Morgenstern I."/>
            <person name="Morin E."/>
            <person name="Murat C."/>
            <person name="Nagy L.G."/>
            <person name="Nolan M."/>
            <person name="Ohm R.A."/>
            <person name="Patyshakuliyeva A."/>
            <person name="Rokas A."/>
            <person name="Ruiz-Duenas F.J."/>
            <person name="Sabat G."/>
            <person name="Salamov A."/>
            <person name="Samejima M."/>
            <person name="Schmutz J."/>
            <person name="Slot J.C."/>
            <person name="St John F."/>
            <person name="Stenlid J."/>
            <person name="Sun H."/>
            <person name="Sun S."/>
            <person name="Syed K."/>
            <person name="Tsang A."/>
            <person name="Wiebenga A."/>
            <person name="Young D."/>
            <person name="Pisabarro A."/>
            <person name="Eastwood D.C."/>
            <person name="Martin F."/>
            <person name="Cullen D."/>
            <person name="Grigoriev I.V."/>
            <person name="Hibbett D.S."/>
        </authorList>
    </citation>
    <scope>NUCLEOTIDE SEQUENCE [LARGE SCALE GENOMIC DNA]</scope>
    <source>
        <strain evidence="7 8">ATCC 11539</strain>
    </source>
</reference>
<evidence type="ECO:0000256" key="1">
    <source>
        <dbReference type="ARBA" id="ARBA00022723"/>
    </source>
</evidence>
<keyword evidence="3" id="KW-0862">Zinc</keyword>
<keyword evidence="2 4" id="KW-0863">Zinc-finger</keyword>
<dbReference type="AlphaFoldDB" id="S7QFQ0"/>
<sequence>MDAEPLPPLSRSNSLLNVDETVANGKGGKREKGKGKEKEKAGLRVKEEPVNVALPPADQAPNEDHCSSCRSLGALVYCDGCPRAFHLWCLNPPMEPGDLPEGDARWFCPNCSIRQNPPPQPPPSVLAPVIQQVQTSIPIEFQLPDDIRGFFKDVASNARGGYVDASEIKQPRLNRHGQLEDRDPYRLKDRNGAPVLCFRCGMSALPDDAAAHSPAVKRARKLSGADCKAGVWKSIVSCDYCDLHFHLDCLDPPLPSMPSFGKKWMCPNHAEHVIQPKRRIPKHNAPPIDISRPNQWNNGNIEIIQSEPVSAVPKVSVDEVMINGRRYRVPEKVVVLDFWNKVKNHGQHRREFEIPSTASSPLTTLSELDMDDTASSHPNTAQPDEEDIRIAELLCGLRVTAPQAGQGSFTVEKHDAGSSAVNGNAGDASKRRRTAGPSHKAAAEKPPAPRRTERRNARASAPSNVNELPKLEQDDTDYLPTAGPSKAQHAPAPQKTSPEDGEGSARPRRSGRVPQPRRKSPIPTRLASRESFTATSEGKPTPSEKPLAKSTPPAPPAAPPSMPTSSISENPQPQPPNSQSLKIRLPRLNAIGLSSNPAPPSVSAPLSQPSTINSAGRPERHKAPASESR</sequence>
<feature type="domain" description="PHD-type" evidence="6">
    <location>
        <begin position="63"/>
        <end position="114"/>
    </location>
</feature>
<dbReference type="STRING" id="670483.S7QFQ0"/>
<feature type="region of interest" description="Disordered" evidence="5">
    <location>
        <begin position="1"/>
        <end position="45"/>
    </location>
</feature>
<dbReference type="GeneID" id="19307152"/>
<dbReference type="SMART" id="SM00249">
    <property type="entry name" value="PHD"/>
    <property type="match status" value="2"/>
</dbReference>
<dbReference type="PROSITE" id="PS50016">
    <property type="entry name" value="ZF_PHD_2"/>
    <property type="match status" value="1"/>
</dbReference>
<dbReference type="PANTHER" id="PTHR47636:SF1">
    <property type="entry name" value="TRANSCRIPTIONAL REGULATORY PROTEIN RCO1"/>
    <property type="match status" value="1"/>
</dbReference>
<dbReference type="HOGENOM" id="CLU_013898_0_0_1"/>
<dbReference type="InterPro" id="IPR019786">
    <property type="entry name" value="Zinc_finger_PHD-type_CS"/>
</dbReference>
<evidence type="ECO:0000256" key="2">
    <source>
        <dbReference type="ARBA" id="ARBA00022771"/>
    </source>
</evidence>
<evidence type="ECO:0000256" key="4">
    <source>
        <dbReference type="PROSITE-ProRule" id="PRU00146"/>
    </source>
</evidence>
<dbReference type="Proteomes" id="UP000030669">
    <property type="component" value="Unassembled WGS sequence"/>
</dbReference>
<gene>
    <name evidence="7" type="ORF">GLOTRDRAFT_57044</name>
</gene>
<dbReference type="SUPFAM" id="SSF57903">
    <property type="entry name" value="FYVE/PHD zinc finger"/>
    <property type="match status" value="2"/>
</dbReference>
<proteinExistence type="predicted"/>
<dbReference type="PROSITE" id="PS01359">
    <property type="entry name" value="ZF_PHD_1"/>
    <property type="match status" value="1"/>
</dbReference>
<feature type="compositionally biased region" description="Basic and acidic residues" evidence="5">
    <location>
        <begin position="28"/>
        <end position="45"/>
    </location>
</feature>
<dbReference type="GO" id="GO:0032221">
    <property type="term" value="C:Rpd3S complex"/>
    <property type="evidence" value="ECO:0007669"/>
    <property type="project" value="TreeGrafter"/>
</dbReference>
<dbReference type="PANTHER" id="PTHR47636">
    <property type="entry name" value="TRANSCRIPTIONAL REGULATORY PROTEIN RCO1"/>
    <property type="match status" value="1"/>
</dbReference>
<accession>S7QFQ0</accession>
<name>S7QFQ0_GLOTA</name>
<evidence type="ECO:0000313" key="7">
    <source>
        <dbReference type="EMBL" id="EPQ58257.1"/>
    </source>
</evidence>
<dbReference type="InterPro" id="IPR019787">
    <property type="entry name" value="Znf_PHD-finger"/>
</dbReference>
<dbReference type="Pfam" id="PF00628">
    <property type="entry name" value="PHD"/>
    <property type="match status" value="2"/>
</dbReference>
<evidence type="ECO:0000259" key="6">
    <source>
        <dbReference type="PROSITE" id="PS50016"/>
    </source>
</evidence>
<dbReference type="eggNOG" id="KOG4299">
    <property type="taxonomic scope" value="Eukaryota"/>
</dbReference>